<keyword evidence="2" id="KW-1185">Reference proteome</keyword>
<reference evidence="2" key="2">
    <citation type="journal article" date="2016" name="Sci. Rep.">
        <title>Dictyocaulus viviparus genome, variome and transcriptome elucidate lungworm biology and support future intervention.</title>
        <authorList>
            <person name="McNulty S.N."/>
            <person name="Strube C."/>
            <person name="Rosa B.A."/>
            <person name="Martin J.C."/>
            <person name="Tyagi R."/>
            <person name="Choi Y.J."/>
            <person name="Wang Q."/>
            <person name="Hallsworth Pepin K."/>
            <person name="Zhang X."/>
            <person name="Ozersky P."/>
            <person name="Wilson R.K."/>
            <person name="Sternberg P.W."/>
            <person name="Gasser R.B."/>
            <person name="Mitreva M."/>
        </authorList>
    </citation>
    <scope>NUCLEOTIDE SEQUENCE [LARGE SCALE GENOMIC DNA]</scope>
    <source>
        <strain evidence="2">HannoverDv2000</strain>
    </source>
</reference>
<organism evidence="1 2">
    <name type="scientific">Dictyocaulus viviparus</name>
    <name type="common">Bovine lungworm</name>
    <dbReference type="NCBI Taxonomy" id="29172"/>
    <lineage>
        <taxon>Eukaryota</taxon>
        <taxon>Metazoa</taxon>
        <taxon>Ecdysozoa</taxon>
        <taxon>Nematoda</taxon>
        <taxon>Chromadorea</taxon>
        <taxon>Rhabditida</taxon>
        <taxon>Rhabditina</taxon>
        <taxon>Rhabditomorpha</taxon>
        <taxon>Strongyloidea</taxon>
        <taxon>Metastrongylidae</taxon>
        <taxon>Dictyocaulus</taxon>
    </lineage>
</organism>
<proteinExistence type="predicted"/>
<evidence type="ECO:0000313" key="1">
    <source>
        <dbReference type="EMBL" id="KJH47942.1"/>
    </source>
</evidence>
<sequence>MKMAWHVPNNRGRAVIEEMLKKFLFPVMDHINAVHVDRETLKKSFTIISSIFTGGATCFSLPSSPLYHSPSTALPWFNANIPNSAVFKLDVRHPCNRNVREMLVELIEKVINRTETSQREHSQVLITICSMLHYLIHTNYIDSSELSSAIENQNEIFTYLTDPVRREYPCYVYESLVYVCHMKNATSTATPFTEFHLRVVRLLVRLALNVYSEVRVAAQTELTLVFAEYSMSSEAVIDGIIPVLTNPETTKEKLRGALNVILTSNWAINTSTSAKMKVWQALLDMTRCETLLSFCKKMFEKLPKTGEWQKFNCKNSIDLTRQIQEEKRNKSKALACTIKWKRKQKSSVSISVFGPNTTH</sequence>
<dbReference type="EMBL" id="KN716287">
    <property type="protein sequence ID" value="KJH47942.1"/>
    <property type="molecule type" value="Genomic_DNA"/>
</dbReference>
<dbReference type="PANTHER" id="PTHR32170">
    <property type="entry name" value="PROTEASOME ACTIVATOR COMPLEX SUBUNIT 4"/>
    <property type="match status" value="1"/>
</dbReference>
<dbReference type="GO" id="GO:0005829">
    <property type="term" value="C:cytosol"/>
    <property type="evidence" value="ECO:0007669"/>
    <property type="project" value="TreeGrafter"/>
</dbReference>
<dbReference type="PANTHER" id="PTHR32170:SF3">
    <property type="entry name" value="PROTEASOME ACTIVATOR COMPLEX SUBUNIT 4"/>
    <property type="match status" value="1"/>
</dbReference>
<dbReference type="GO" id="GO:0070628">
    <property type="term" value="F:proteasome binding"/>
    <property type="evidence" value="ECO:0007669"/>
    <property type="project" value="InterPro"/>
</dbReference>
<reference evidence="1 2" key="1">
    <citation type="submission" date="2013-11" db="EMBL/GenBank/DDBJ databases">
        <title>Draft genome of the bovine lungworm Dictyocaulus viviparus.</title>
        <authorList>
            <person name="Mitreva M."/>
        </authorList>
    </citation>
    <scope>NUCLEOTIDE SEQUENCE [LARGE SCALE GENOMIC DNA]</scope>
    <source>
        <strain evidence="1 2">HannoverDv2000</strain>
    </source>
</reference>
<dbReference type="AlphaFoldDB" id="A0A0D8XVU6"/>
<evidence type="ECO:0000313" key="2">
    <source>
        <dbReference type="Proteomes" id="UP000053766"/>
    </source>
</evidence>
<evidence type="ECO:0008006" key="3">
    <source>
        <dbReference type="Google" id="ProtNLM"/>
    </source>
</evidence>
<protein>
    <recommendedName>
        <fullName evidence="3">HEAT repeat protein</fullName>
    </recommendedName>
</protein>
<accession>A0A0D8XVU6</accession>
<dbReference type="Proteomes" id="UP000053766">
    <property type="component" value="Unassembled WGS sequence"/>
</dbReference>
<dbReference type="OrthoDB" id="5863012at2759"/>
<dbReference type="GO" id="GO:0005634">
    <property type="term" value="C:nucleus"/>
    <property type="evidence" value="ECO:0007669"/>
    <property type="project" value="TreeGrafter"/>
</dbReference>
<gene>
    <name evidence="1" type="ORF">DICVIV_05962</name>
</gene>
<dbReference type="InterPro" id="IPR035309">
    <property type="entry name" value="PSME4"/>
</dbReference>
<dbReference type="STRING" id="29172.A0A0D8XVU6"/>
<dbReference type="GO" id="GO:0016504">
    <property type="term" value="F:peptidase activator activity"/>
    <property type="evidence" value="ECO:0007669"/>
    <property type="project" value="InterPro"/>
</dbReference>
<name>A0A0D8XVU6_DICVI</name>
<dbReference type="GO" id="GO:0010499">
    <property type="term" value="P:proteasomal ubiquitin-independent protein catabolic process"/>
    <property type="evidence" value="ECO:0007669"/>
    <property type="project" value="TreeGrafter"/>
</dbReference>